<evidence type="ECO:0000256" key="10">
    <source>
        <dbReference type="HAMAP-Rule" id="MF_02002"/>
    </source>
</evidence>
<dbReference type="FunFam" id="3.40.50.620:FF:000042">
    <property type="entry name" value="Isoleucine--tRNA ligase"/>
    <property type="match status" value="1"/>
</dbReference>
<comment type="subunit">
    <text evidence="10">Monomer.</text>
</comment>
<dbReference type="PANTHER" id="PTHR42765:SF1">
    <property type="entry name" value="ISOLEUCINE--TRNA LIGASE, MITOCHONDRIAL"/>
    <property type="match status" value="1"/>
</dbReference>
<keyword evidence="2 10" id="KW-0963">Cytoplasm</keyword>
<organism evidence="13 14">
    <name type="scientific">PS1 clade bacterium</name>
    <dbReference type="NCBI Taxonomy" id="2175152"/>
    <lineage>
        <taxon>Bacteria</taxon>
        <taxon>Pseudomonadati</taxon>
        <taxon>Pseudomonadota</taxon>
        <taxon>Alphaproteobacteria</taxon>
        <taxon>PS1 clade</taxon>
    </lineage>
</organism>
<feature type="short sequence motif" description="'HIGH' region" evidence="10">
    <location>
        <begin position="62"/>
        <end position="72"/>
    </location>
</feature>
<dbReference type="InterPro" id="IPR023585">
    <property type="entry name" value="Ile-tRNA-ligase_type1"/>
</dbReference>
<dbReference type="Gene3D" id="3.90.740.10">
    <property type="entry name" value="Valyl/Leucyl/Isoleucyl-tRNA synthetase, editing domain"/>
    <property type="match status" value="1"/>
</dbReference>
<dbReference type="Pfam" id="PF08264">
    <property type="entry name" value="Anticodon_1"/>
    <property type="match status" value="1"/>
</dbReference>
<evidence type="ECO:0000256" key="5">
    <source>
        <dbReference type="ARBA" id="ARBA00022840"/>
    </source>
</evidence>
<name>A0A368EPM4_9PROT</name>
<comment type="caution">
    <text evidence="10">Lacks conserved residue(s) required for the propagation of feature annotation.</text>
</comment>
<accession>A0A368EPM4</accession>
<keyword evidence="7 10" id="KW-0030">Aminoacyl-tRNA synthetase</keyword>
<dbReference type="Gene3D" id="1.10.10.830">
    <property type="entry name" value="Ile-tRNA synthetase CP2 domain-like"/>
    <property type="match status" value="1"/>
</dbReference>
<comment type="domain">
    <text evidence="10">IleRS has two distinct active sites: one for aminoacylation and one for editing. The misactivated valine is translocated from the active site to the editing site, which sterically excludes the correctly activated isoleucine. The single editing site contains two valyl binding pockets, one specific for each substrate (Val-AMP or Val-tRNA(Ile)).</text>
</comment>
<dbReference type="InterPro" id="IPR001412">
    <property type="entry name" value="aa-tRNA-synth_I_CS"/>
</dbReference>
<dbReference type="PROSITE" id="PS00178">
    <property type="entry name" value="AA_TRNA_LIGASE_I"/>
    <property type="match status" value="1"/>
</dbReference>
<dbReference type="GO" id="GO:0006428">
    <property type="term" value="P:isoleucyl-tRNA aminoacylation"/>
    <property type="evidence" value="ECO:0007669"/>
    <property type="project" value="UniProtKB-UniRule"/>
</dbReference>
<dbReference type="SUPFAM" id="SSF47323">
    <property type="entry name" value="Anticodon-binding domain of a subclass of class I aminoacyl-tRNA synthetases"/>
    <property type="match status" value="1"/>
</dbReference>
<dbReference type="Pfam" id="PF00133">
    <property type="entry name" value="tRNA-synt_1"/>
    <property type="match status" value="1"/>
</dbReference>
<dbReference type="PANTHER" id="PTHR42765">
    <property type="entry name" value="SOLEUCYL-TRNA SYNTHETASE"/>
    <property type="match status" value="1"/>
</dbReference>
<dbReference type="NCBIfam" id="TIGR00392">
    <property type="entry name" value="ileS"/>
    <property type="match status" value="1"/>
</dbReference>
<evidence type="ECO:0000256" key="9">
    <source>
        <dbReference type="ARBA" id="ARBA00048359"/>
    </source>
</evidence>
<keyword evidence="4 10" id="KW-0547">Nucleotide-binding</keyword>
<keyword evidence="3 10" id="KW-0436">Ligase</keyword>
<gene>
    <name evidence="10" type="primary">ileS</name>
    <name evidence="13" type="ORF">DBW64_00290</name>
</gene>
<dbReference type="PRINTS" id="PR00984">
    <property type="entry name" value="TRNASYNTHILE"/>
</dbReference>
<feature type="short sequence motif" description="'KMSKS' region" evidence="10">
    <location>
        <begin position="623"/>
        <end position="627"/>
    </location>
</feature>
<dbReference type="InterPro" id="IPR013155">
    <property type="entry name" value="M/V/L/I-tRNA-synth_anticd-bd"/>
</dbReference>
<evidence type="ECO:0000256" key="8">
    <source>
        <dbReference type="ARBA" id="ARBA00025217"/>
    </source>
</evidence>
<protein>
    <recommendedName>
        <fullName evidence="10">Isoleucine--tRNA ligase</fullName>
        <ecNumber evidence="10">6.1.1.5</ecNumber>
    </recommendedName>
    <alternativeName>
        <fullName evidence="10">Isoleucyl-tRNA synthetase</fullName>
        <shortName evidence="10">IleRS</shortName>
    </alternativeName>
</protein>
<evidence type="ECO:0000313" key="13">
    <source>
        <dbReference type="EMBL" id="RCL85663.1"/>
    </source>
</evidence>
<feature type="binding site" evidence="10">
    <location>
        <position position="626"/>
    </location>
    <ligand>
        <name>ATP</name>
        <dbReference type="ChEBI" id="CHEBI:30616"/>
    </ligand>
</feature>
<dbReference type="CDD" id="cd07960">
    <property type="entry name" value="Anticodon_Ia_Ile_BEm"/>
    <property type="match status" value="1"/>
</dbReference>
<dbReference type="InterPro" id="IPR014729">
    <property type="entry name" value="Rossmann-like_a/b/a_fold"/>
</dbReference>
<dbReference type="EC" id="6.1.1.5" evidence="10"/>
<dbReference type="SUPFAM" id="SSF50677">
    <property type="entry name" value="ValRS/IleRS/LeuRS editing domain"/>
    <property type="match status" value="1"/>
</dbReference>
<dbReference type="GO" id="GO:0004822">
    <property type="term" value="F:isoleucine-tRNA ligase activity"/>
    <property type="evidence" value="ECO:0007669"/>
    <property type="project" value="UniProtKB-UniRule"/>
</dbReference>
<evidence type="ECO:0000256" key="4">
    <source>
        <dbReference type="ARBA" id="ARBA00022741"/>
    </source>
</evidence>
<feature type="binding site" evidence="10">
    <location>
        <position position="582"/>
    </location>
    <ligand>
        <name>L-isoleucyl-5'-AMP</name>
        <dbReference type="ChEBI" id="CHEBI:178002"/>
    </ligand>
</feature>
<dbReference type="Proteomes" id="UP000252289">
    <property type="component" value="Unassembled WGS sequence"/>
</dbReference>
<proteinExistence type="inferred from homology"/>
<dbReference type="SUPFAM" id="SSF52374">
    <property type="entry name" value="Nucleotidylyl transferase"/>
    <property type="match status" value="1"/>
</dbReference>
<sequence length="952" mass="108394">MDENLRDYKETLKLPQTDFPMKAGLPKREPDILAYWKKIGLYERLRDAAKDKEKFVLHDGPPYANGDIHIGHALNKILKDIIVRSRQMTGKNAVYVPGWDCHGLPIEWKIEEQYRAKGLNKDEVPATEFRAECRSFAEKWVAIQSEQFQRLGIIGDWDKPYTTMAYDAEAVIVQEFQKFVMNGALYRGSKPVMWSVVEKTALAEAEVEYEEHVSPTIFVKFPVIGVGDQIARPKGTAKPEFWKHAIGASVVIWTTTPWTIPGNRAMAYSKNLSYGIYEAQGEKFILCDDLAERSFQAAQIEEYQRICDVESPAELRCKHPLHKDGYDFDVPILAGDFVTAETGTGLVHIAPGHGQDDFELGLKHKIEVPFTVDEAGVYFDHVPIFAGKRVLDENGKNGDANGAVITALIEANGLFAKGKLRHQYPHSWRSKAPLIFRNTPQWFVSMEHNNLRDKALKAIDEVNWFPQAGRNRIHAMIENRPDWVLSRQRAWGVPLTVFMHRQSGEILRDEAVNQRIVDAVKTQGADAWFNTDPQVFLGDAYQASDYEQVTDILDVWFDSGTTHAFVLEERDNLHWPADVYLEGSDQHRGWFHSSLLESCATRGVAPYKNVVTHGFTMDEKGRKMSKSTGNAVDPLKVIDQSGAEIIRLWTTSCDYSEDQRIGPEIIKANTDAYRKMRNCFRFLLGNLSVFTDTEKSDLQDLPELERYMLHRLSEVSDEVRAGYEGFDFRRVYQTLFNFMTVELSAFYFDIRKDALYCDPEDSPERRGCRTIMDITFDCLTSWLAPVLCFTTEEVWQSRFGETRGSIHEQQFPDIPSDYKNNDLAAKWDVIRKIRRVVTGALEIERQEKRIGSSLEAAPVVFIPKADWYDKTQDLNMADICITSQIDIRNEAPPTDAFTLDDVKEVGVIPALAVGQKCRRSWKILPDVGSIEAYPDLSPRDAEAVSAFDNQSG</sequence>
<evidence type="ECO:0000256" key="6">
    <source>
        <dbReference type="ARBA" id="ARBA00022917"/>
    </source>
</evidence>
<dbReference type="AlphaFoldDB" id="A0A368EPM4"/>
<comment type="similarity">
    <text evidence="1 10">Belongs to the class-I aminoacyl-tRNA synthetase family. IleS type 1 subfamily.</text>
</comment>
<dbReference type="HAMAP" id="MF_02002">
    <property type="entry name" value="Ile_tRNA_synth_type1"/>
    <property type="match status" value="1"/>
</dbReference>
<comment type="caution">
    <text evidence="13">The sequence shown here is derived from an EMBL/GenBank/DDBJ whole genome shotgun (WGS) entry which is preliminary data.</text>
</comment>
<dbReference type="GO" id="GO:0002161">
    <property type="term" value="F:aminoacyl-tRNA deacylase activity"/>
    <property type="evidence" value="ECO:0007669"/>
    <property type="project" value="InterPro"/>
</dbReference>
<evidence type="ECO:0000259" key="12">
    <source>
        <dbReference type="Pfam" id="PF08264"/>
    </source>
</evidence>
<evidence type="ECO:0000259" key="11">
    <source>
        <dbReference type="Pfam" id="PF00133"/>
    </source>
</evidence>
<evidence type="ECO:0000256" key="7">
    <source>
        <dbReference type="ARBA" id="ARBA00023146"/>
    </source>
</evidence>
<comment type="catalytic activity">
    <reaction evidence="9 10">
        <text>tRNA(Ile) + L-isoleucine + ATP = L-isoleucyl-tRNA(Ile) + AMP + diphosphate</text>
        <dbReference type="Rhea" id="RHEA:11060"/>
        <dbReference type="Rhea" id="RHEA-COMP:9666"/>
        <dbReference type="Rhea" id="RHEA-COMP:9695"/>
        <dbReference type="ChEBI" id="CHEBI:30616"/>
        <dbReference type="ChEBI" id="CHEBI:33019"/>
        <dbReference type="ChEBI" id="CHEBI:58045"/>
        <dbReference type="ChEBI" id="CHEBI:78442"/>
        <dbReference type="ChEBI" id="CHEBI:78528"/>
        <dbReference type="ChEBI" id="CHEBI:456215"/>
        <dbReference type="EC" id="6.1.1.5"/>
    </reaction>
</comment>
<dbReference type="InterPro" id="IPR033708">
    <property type="entry name" value="Anticodon_Ile_BEm"/>
</dbReference>
<evidence type="ECO:0000256" key="3">
    <source>
        <dbReference type="ARBA" id="ARBA00022598"/>
    </source>
</evidence>
<dbReference type="InterPro" id="IPR002300">
    <property type="entry name" value="aa-tRNA-synth_Ia"/>
</dbReference>
<evidence type="ECO:0000256" key="1">
    <source>
        <dbReference type="ARBA" id="ARBA00006887"/>
    </source>
</evidence>
<dbReference type="InterPro" id="IPR050081">
    <property type="entry name" value="Ile-tRNA_ligase"/>
</dbReference>
<feature type="domain" description="Methionyl/Valyl/Leucyl/Isoleucyl-tRNA synthetase anticodon-binding" evidence="12">
    <location>
        <begin position="705"/>
        <end position="855"/>
    </location>
</feature>
<dbReference type="InterPro" id="IPR009080">
    <property type="entry name" value="tRNAsynth_Ia_anticodon-bd"/>
</dbReference>
<dbReference type="EMBL" id="QOQK01000001">
    <property type="protein sequence ID" value="RCL85663.1"/>
    <property type="molecule type" value="Genomic_DNA"/>
</dbReference>
<dbReference type="GO" id="GO:0005524">
    <property type="term" value="F:ATP binding"/>
    <property type="evidence" value="ECO:0007669"/>
    <property type="project" value="UniProtKB-UniRule"/>
</dbReference>
<reference evidence="13 14" key="1">
    <citation type="journal article" date="2018" name="Microbiome">
        <title>Fine metagenomic profile of the Mediterranean stratified and mixed water columns revealed by assembly and recruitment.</title>
        <authorList>
            <person name="Haro-Moreno J.M."/>
            <person name="Lopez-Perez M."/>
            <person name="De La Torre J.R."/>
            <person name="Picazo A."/>
            <person name="Camacho A."/>
            <person name="Rodriguez-Valera F."/>
        </authorList>
    </citation>
    <scope>NUCLEOTIDE SEQUENCE [LARGE SCALE GENOMIC DNA]</scope>
    <source>
        <strain evidence="13">MED-G50</strain>
    </source>
</reference>
<dbReference type="Gene3D" id="1.10.730.20">
    <property type="match status" value="1"/>
</dbReference>
<keyword evidence="5 10" id="KW-0067">ATP-binding</keyword>
<evidence type="ECO:0000256" key="2">
    <source>
        <dbReference type="ARBA" id="ARBA00022490"/>
    </source>
</evidence>
<comment type="function">
    <text evidence="8 10">Catalyzes the attachment of isoleucine to tRNA(Ile). As IleRS can inadvertently accommodate and process structurally similar amino acids such as valine, to avoid such errors it has two additional distinct tRNA(Ile)-dependent editing activities. One activity is designated as 'pretransfer' editing and involves the hydrolysis of activated Val-AMP. The other activity is designated 'posttransfer' editing and involves deacylation of mischarged Val-tRNA(Ile).</text>
</comment>
<comment type="subcellular location">
    <subcellularLocation>
        <location evidence="10">Cytoplasm</location>
    </subcellularLocation>
</comment>
<dbReference type="Gene3D" id="3.40.50.620">
    <property type="entry name" value="HUPs"/>
    <property type="match status" value="2"/>
</dbReference>
<feature type="domain" description="Aminoacyl-tRNA synthetase class Ia" evidence="11">
    <location>
        <begin position="32"/>
        <end position="661"/>
    </location>
</feature>
<dbReference type="GO" id="GO:0000049">
    <property type="term" value="F:tRNA binding"/>
    <property type="evidence" value="ECO:0007669"/>
    <property type="project" value="InterPro"/>
</dbReference>
<dbReference type="GO" id="GO:0005829">
    <property type="term" value="C:cytosol"/>
    <property type="evidence" value="ECO:0007669"/>
    <property type="project" value="TreeGrafter"/>
</dbReference>
<keyword evidence="6 10" id="KW-0648">Protein biosynthesis</keyword>
<dbReference type="InterPro" id="IPR009008">
    <property type="entry name" value="Val/Leu/Ile-tRNA-synth_edit"/>
</dbReference>
<dbReference type="InterPro" id="IPR002301">
    <property type="entry name" value="Ile-tRNA-ligase"/>
</dbReference>
<evidence type="ECO:0000313" key="14">
    <source>
        <dbReference type="Proteomes" id="UP000252289"/>
    </source>
</evidence>